<evidence type="ECO:0000259" key="3">
    <source>
        <dbReference type="Pfam" id="PF16344"/>
    </source>
</evidence>
<gene>
    <name evidence="4" type="ORF">GCM10023091_26620</name>
</gene>
<feature type="domain" description="FecR protein" evidence="2">
    <location>
        <begin position="138"/>
        <end position="220"/>
    </location>
</feature>
<keyword evidence="5" id="KW-1185">Reference proteome</keyword>
<keyword evidence="1" id="KW-1133">Transmembrane helix</keyword>
<reference evidence="5" key="1">
    <citation type="journal article" date="2019" name="Int. J. Syst. Evol. Microbiol.">
        <title>The Global Catalogue of Microorganisms (GCM) 10K type strain sequencing project: providing services to taxonomists for standard genome sequencing and annotation.</title>
        <authorList>
            <consortium name="The Broad Institute Genomics Platform"/>
            <consortium name="The Broad Institute Genome Sequencing Center for Infectious Disease"/>
            <person name="Wu L."/>
            <person name="Ma J."/>
        </authorList>
    </citation>
    <scope>NUCLEOTIDE SEQUENCE [LARGE SCALE GENOMIC DNA]</scope>
    <source>
        <strain evidence="5">JCM 31920</strain>
    </source>
</reference>
<dbReference type="EMBL" id="BAABEY010000025">
    <property type="protein sequence ID" value="GAA4441404.1"/>
    <property type="molecule type" value="Genomic_DNA"/>
</dbReference>
<dbReference type="Pfam" id="PF04773">
    <property type="entry name" value="FecR"/>
    <property type="match status" value="1"/>
</dbReference>
<feature type="transmembrane region" description="Helical" evidence="1">
    <location>
        <begin position="89"/>
        <end position="107"/>
    </location>
</feature>
<dbReference type="InterPro" id="IPR006860">
    <property type="entry name" value="FecR"/>
</dbReference>
<dbReference type="PANTHER" id="PTHR30273:SF2">
    <property type="entry name" value="PROTEIN FECR"/>
    <property type="match status" value="1"/>
</dbReference>
<evidence type="ECO:0000259" key="2">
    <source>
        <dbReference type="Pfam" id="PF04773"/>
    </source>
</evidence>
<sequence>MEDRFNYLLQKYLAQSATPDEEEELKLLFLTDRHEDDFKASVASYMEDKFRESDKHPSSFDTEKLYEQISSRNMPKNEQKPAFTFQWHWFRIAAALVLTLGAGWWLLSTYRAPDRPYLTRTGGAENDSVVVISKKDFIRLPDGSTVLLNENSRLVYHLPFGNGAREVELRGEAFFDIAHNPAKPFVVRTGKISTKVLGTAFNVNARERNVVVTVERGLVEVNNQTQTLGLVRPTESLTVNEDSDNKIEKTAVDLTEAIKWKEESLVLDNLTLGQAIDRLETYFDVKITLENRAIENCRIDAWFLHQESLEEILEMVFGIRQATFTKKDKLVTISGGIPCTPVDPN</sequence>
<keyword evidence="1" id="KW-0472">Membrane</keyword>
<keyword evidence="1" id="KW-0812">Transmembrane</keyword>
<dbReference type="Gene3D" id="3.55.50.30">
    <property type="match status" value="1"/>
</dbReference>
<name>A0ABP8M0K1_9BACT</name>
<dbReference type="PANTHER" id="PTHR30273">
    <property type="entry name" value="PERIPLASMIC SIGNAL SENSOR AND SIGMA FACTOR ACTIVATOR FECR-RELATED"/>
    <property type="match status" value="1"/>
</dbReference>
<evidence type="ECO:0000256" key="1">
    <source>
        <dbReference type="SAM" id="Phobius"/>
    </source>
</evidence>
<dbReference type="RefSeq" id="WP_345029910.1">
    <property type="nucleotide sequence ID" value="NZ_BAABEY010000025.1"/>
</dbReference>
<dbReference type="InterPro" id="IPR032508">
    <property type="entry name" value="FecR_C"/>
</dbReference>
<feature type="domain" description="Protein FecR C-terminal" evidence="3">
    <location>
        <begin position="265"/>
        <end position="333"/>
    </location>
</feature>
<evidence type="ECO:0000313" key="4">
    <source>
        <dbReference type="EMBL" id="GAA4441404.1"/>
    </source>
</evidence>
<protein>
    <submittedName>
        <fullName evidence="4">DUF4974 domain-containing protein</fullName>
    </submittedName>
</protein>
<organism evidence="4 5">
    <name type="scientific">Ravibacter arvi</name>
    <dbReference type="NCBI Taxonomy" id="2051041"/>
    <lineage>
        <taxon>Bacteria</taxon>
        <taxon>Pseudomonadati</taxon>
        <taxon>Bacteroidota</taxon>
        <taxon>Cytophagia</taxon>
        <taxon>Cytophagales</taxon>
        <taxon>Spirosomataceae</taxon>
        <taxon>Ravibacter</taxon>
    </lineage>
</organism>
<proteinExistence type="predicted"/>
<dbReference type="Pfam" id="PF16344">
    <property type="entry name" value="FecR_C"/>
    <property type="match status" value="1"/>
</dbReference>
<dbReference type="Proteomes" id="UP001501508">
    <property type="component" value="Unassembled WGS sequence"/>
</dbReference>
<accession>A0ABP8M0K1</accession>
<evidence type="ECO:0000313" key="5">
    <source>
        <dbReference type="Proteomes" id="UP001501508"/>
    </source>
</evidence>
<dbReference type="Gene3D" id="2.60.120.1440">
    <property type="match status" value="1"/>
</dbReference>
<dbReference type="PIRSF" id="PIRSF018266">
    <property type="entry name" value="FecR"/>
    <property type="match status" value="1"/>
</dbReference>
<dbReference type="InterPro" id="IPR012373">
    <property type="entry name" value="Ferrdict_sens_TM"/>
</dbReference>
<comment type="caution">
    <text evidence="4">The sequence shown here is derived from an EMBL/GenBank/DDBJ whole genome shotgun (WGS) entry which is preliminary data.</text>
</comment>